<dbReference type="EMBL" id="PIET01000374">
    <property type="protein sequence ID" value="PLM62776.1"/>
    <property type="molecule type" value="Genomic_DNA"/>
</dbReference>
<feature type="region of interest" description="Disordered" evidence="2">
    <location>
        <begin position="37"/>
        <end position="115"/>
    </location>
</feature>
<accession>A0A2J4ZI90</accession>
<reference evidence="4 5" key="1">
    <citation type="submission" date="2017-11" db="EMBL/GenBank/DDBJ databases">
        <authorList>
            <person name="Han C.G."/>
        </authorList>
    </citation>
    <scope>NUCLEOTIDE SEQUENCE [LARGE SCALE GENOMIC DNA]</scope>
    <source>
        <strain evidence="4 5">A2</strain>
    </source>
</reference>
<gene>
    <name evidence="4" type="ORF">CWM85_14060</name>
</gene>
<evidence type="ECO:0000256" key="1">
    <source>
        <dbReference type="SAM" id="Coils"/>
    </source>
</evidence>
<organism evidence="4 5">
    <name type="scientific">Klebsiella michiganensis</name>
    <dbReference type="NCBI Taxonomy" id="1134687"/>
    <lineage>
        <taxon>Bacteria</taxon>
        <taxon>Pseudomonadati</taxon>
        <taxon>Pseudomonadota</taxon>
        <taxon>Gammaproteobacteria</taxon>
        <taxon>Enterobacterales</taxon>
        <taxon>Enterobacteriaceae</taxon>
        <taxon>Klebsiella/Raoultella group</taxon>
        <taxon>Klebsiella</taxon>
    </lineage>
</organism>
<reference evidence="4 5" key="2">
    <citation type="submission" date="2018-01" db="EMBL/GenBank/DDBJ databases">
        <title>Genomic study of Klebsiella pneumoniae.</title>
        <authorList>
            <person name="Yang Y."/>
            <person name="Bicalho R."/>
        </authorList>
    </citation>
    <scope>NUCLEOTIDE SEQUENCE [LARGE SCALE GENOMIC DNA]</scope>
    <source>
        <strain evidence="4 5">A2</strain>
    </source>
</reference>
<dbReference type="InterPro" id="IPR000774">
    <property type="entry name" value="PPIase_FKBP_N"/>
</dbReference>
<feature type="coiled-coil region" evidence="1">
    <location>
        <begin position="301"/>
        <end position="328"/>
    </location>
</feature>
<dbReference type="InterPro" id="IPR036944">
    <property type="entry name" value="PPIase_FKBP_N_sf"/>
</dbReference>
<dbReference type="GO" id="GO:0006457">
    <property type="term" value="P:protein folding"/>
    <property type="evidence" value="ECO:0007669"/>
    <property type="project" value="InterPro"/>
</dbReference>
<dbReference type="Pfam" id="PF01346">
    <property type="entry name" value="FKBP_N"/>
    <property type="match status" value="1"/>
</dbReference>
<dbReference type="Gene3D" id="1.10.287.460">
    <property type="entry name" value="Peptidyl-prolyl cis-trans isomerase, FKBP-type, N-terminal domain"/>
    <property type="match status" value="1"/>
</dbReference>
<sequence length="451" mass="50710">MDRRAGNVLVLMMGIVLISSSRADVLNYAREWTSRNDENKAITSPSQPQAEEDKSSAPRQKSAVQRSLPGEKSKAPPPAATRKKRVPPAVAADKRMTSPAITPSKPTDKQAPTVAEDRDKLVAGASKNPSLPDPQILGRWFKALRQHASLSPAEIDLRENFQLSRNEVERLKAQLALRHREVQQQFVTLQAASEQLAAAMENNGKQQQELQALTVRANQLEEKNAQWQVVTRKLQSSLKQAQHPALPATDDELADFAAGMAMGFDILGVLEQRNEQDVHVDKAAFLAGISETIRGERRLSQEEFERHLNRANQRVEVAMHKIKQQKEARDNAWLEKFRREEGIQTAGEQAWYKVIHAGEPLFEDEHSEAALTISVNRRLSDGTVIADTDLTGLVLQEKLSDLPEWLQIVVKDIRLHGEAELAVKVDEYGDPRKYGNYIEHWRIRVIESHAM</sequence>
<evidence type="ECO:0000313" key="4">
    <source>
        <dbReference type="EMBL" id="PLM62776.1"/>
    </source>
</evidence>
<name>A0A2J4ZI90_9ENTR</name>
<evidence type="ECO:0000259" key="3">
    <source>
        <dbReference type="Pfam" id="PF01346"/>
    </source>
</evidence>
<comment type="caution">
    <text evidence="4">The sequence shown here is derived from an EMBL/GenBank/DDBJ whole genome shotgun (WGS) entry which is preliminary data.</text>
</comment>
<keyword evidence="1" id="KW-0175">Coiled coil</keyword>
<evidence type="ECO:0000256" key="2">
    <source>
        <dbReference type="SAM" id="MobiDB-lite"/>
    </source>
</evidence>
<evidence type="ECO:0000313" key="5">
    <source>
        <dbReference type="Proteomes" id="UP000234661"/>
    </source>
</evidence>
<feature type="domain" description="Peptidyl-prolyl cis-trans isomerase FKBP-type N-terminal" evidence="3">
    <location>
        <begin position="256"/>
        <end position="354"/>
    </location>
</feature>
<feature type="coiled-coil region" evidence="1">
    <location>
        <begin position="154"/>
        <end position="230"/>
    </location>
</feature>
<protein>
    <recommendedName>
        <fullName evidence="3">Peptidyl-prolyl cis-trans isomerase FKBP-type N-terminal domain-containing protein</fullName>
    </recommendedName>
</protein>
<proteinExistence type="predicted"/>
<dbReference type="Proteomes" id="UP000234661">
    <property type="component" value="Unassembled WGS sequence"/>
</dbReference>
<dbReference type="AlphaFoldDB" id="A0A2J4ZI90"/>